<proteinExistence type="predicted"/>
<dbReference type="STRING" id="1763538.LPB68_01630"/>
<dbReference type="OrthoDB" id="2971631at2"/>
<gene>
    <name evidence="1" type="ORF">PNBC_12325</name>
</gene>
<keyword evidence="2" id="KW-1185">Reference proteome</keyword>
<accession>A0A167DV17</accession>
<protein>
    <submittedName>
        <fullName evidence="1">Uncharacterized protein</fullName>
    </submittedName>
</protein>
<comment type="caution">
    <text evidence="1">The sequence shown here is derived from an EMBL/GenBank/DDBJ whole genome shotgun (WGS) entry which is preliminary data.</text>
</comment>
<sequence length="62" mass="6724">MNISVYQCVTVHHLKVGSISNSSILQIGTAGKINVLSHRFPSKDAKNRPLIPLPIPAILFTS</sequence>
<name>A0A167DV17_9BACL</name>
<dbReference type="Proteomes" id="UP000077134">
    <property type="component" value="Unassembled WGS sequence"/>
</dbReference>
<evidence type="ECO:0000313" key="1">
    <source>
        <dbReference type="EMBL" id="OAB74810.1"/>
    </source>
</evidence>
<dbReference type="RefSeq" id="WP_068658486.1">
    <property type="nucleotide sequence ID" value="NZ_CP017770.1"/>
</dbReference>
<reference evidence="1 2" key="1">
    <citation type="submission" date="2016-02" db="EMBL/GenBank/DDBJ databases">
        <title>Paenibacillus sp. LPB0068, isolated from Crassostrea gigas.</title>
        <authorList>
            <person name="Shin S.-K."/>
            <person name="Yi H."/>
        </authorList>
    </citation>
    <scope>NUCLEOTIDE SEQUENCE [LARGE SCALE GENOMIC DNA]</scope>
    <source>
        <strain evidence="1 2">LPB0068</strain>
    </source>
</reference>
<organism evidence="1 2">
    <name type="scientific">Paenibacillus crassostreae</name>
    <dbReference type="NCBI Taxonomy" id="1763538"/>
    <lineage>
        <taxon>Bacteria</taxon>
        <taxon>Bacillati</taxon>
        <taxon>Bacillota</taxon>
        <taxon>Bacilli</taxon>
        <taxon>Bacillales</taxon>
        <taxon>Paenibacillaceae</taxon>
        <taxon>Paenibacillus</taxon>
    </lineage>
</organism>
<dbReference type="EMBL" id="LSFN01000014">
    <property type="protein sequence ID" value="OAB74810.1"/>
    <property type="molecule type" value="Genomic_DNA"/>
</dbReference>
<dbReference type="AlphaFoldDB" id="A0A167DV17"/>
<evidence type="ECO:0000313" key="2">
    <source>
        <dbReference type="Proteomes" id="UP000077134"/>
    </source>
</evidence>
<dbReference type="Pfam" id="PF10803">
    <property type="entry name" value="GerPB"/>
    <property type="match status" value="1"/>
</dbReference>
<dbReference type="KEGG" id="pcx:LPB68_01630"/>
<dbReference type="InterPro" id="IPR024255">
    <property type="entry name" value="GerPB"/>
</dbReference>